<name>A0A8C3YJ27_9CETA</name>
<keyword evidence="2" id="KW-1185">Reference proteome</keyword>
<dbReference type="AlphaFoldDB" id="A0A8C3YJ27"/>
<reference evidence="1" key="2">
    <citation type="submission" date="2025-09" db="UniProtKB">
        <authorList>
            <consortium name="Ensembl"/>
        </authorList>
    </citation>
    <scope>IDENTIFICATION</scope>
</reference>
<organism evidence="1 2">
    <name type="scientific">Catagonus wagneri</name>
    <name type="common">Chacoan peccary</name>
    <dbReference type="NCBI Taxonomy" id="51154"/>
    <lineage>
        <taxon>Eukaryota</taxon>
        <taxon>Metazoa</taxon>
        <taxon>Chordata</taxon>
        <taxon>Craniata</taxon>
        <taxon>Vertebrata</taxon>
        <taxon>Euteleostomi</taxon>
        <taxon>Mammalia</taxon>
        <taxon>Eutheria</taxon>
        <taxon>Laurasiatheria</taxon>
        <taxon>Artiodactyla</taxon>
        <taxon>Suina</taxon>
        <taxon>Tayassuidae</taxon>
        <taxon>Catagonus</taxon>
    </lineage>
</organism>
<dbReference type="Proteomes" id="UP000694540">
    <property type="component" value="Unplaced"/>
</dbReference>
<accession>A0A8C3YJ27</accession>
<evidence type="ECO:0000313" key="1">
    <source>
        <dbReference type="Ensembl" id="ENSCWAP00000015844.1"/>
    </source>
</evidence>
<sequence length="88" mass="9845">IYFLTVLEARSLKSRCQQSHTSSETLSRILSSLFLDSDGGINYLHSFACSCITPISTFCHYMTFSLCVLSSSYKDATHMRLKASHISV</sequence>
<evidence type="ECO:0000313" key="2">
    <source>
        <dbReference type="Proteomes" id="UP000694540"/>
    </source>
</evidence>
<protein>
    <submittedName>
        <fullName evidence="1">Uncharacterized protein</fullName>
    </submittedName>
</protein>
<reference evidence="1" key="1">
    <citation type="submission" date="2025-08" db="UniProtKB">
        <authorList>
            <consortium name="Ensembl"/>
        </authorList>
    </citation>
    <scope>IDENTIFICATION</scope>
</reference>
<dbReference type="Ensembl" id="ENSCWAT00000017200.1">
    <property type="protein sequence ID" value="ENSCWAP00000015844.1"/>
    <property type="gene ID" value="ENSCWAG00000012315.1"/>
</dbReference>
<proteinExistence type="predicted"/>